<organism evidence="2 3">
    <name type="scientific">Azospirillum oryzae</name>
    <dbReference type="NCBI Taxonomy" id="286727"/>
    <lineage>
        <taxon>Bacteria</taxon>
        <taxon>Pseudomonadati</taxon>
        <taxon>Pseudomonadota</taxon>
        <taxon>Alphaproteobacteria</taxon>
        <taxon>Rhodospirillales</taxon>
        <taxon>Azospirillaceae</taxon>
        <taxon>Azospirillum</taxon>
    </lineage>
</organism>
<dbReference type="PANTHER" id="PTHR47260:SF1">
    <property type="entry name" value="UPF0644 PROTEIN PB2B4.06"/>
    <property type="match status" value="1"/>
</dbReference>
<evidence type="ECO:0000259" key="1">
    <source>
        <dbReference type="Pfam" id="PF03061"/>
    </source>
</evidence>
<reference evidence="2 3" key="1">
    <citation type="submission" date="2017-04" db="EMBL/GenBank/DDBJ databases">
        <authorList>
            <person name="Afonso C.L."/>
            <person name="Miller P.J."/>
            <person name="Scott M.A."/>
            <person name="Spackman E."/>
            <person name="Goraichik I."/>
            <person name="Dimitrov K.M."/>
            <person name="Suarez D.L."/>
            <person name="Swayne D.E."/>
        </authorList>
    </citation>
    <scope>NUCLEOTIDE SEQUENCE [LARGE SCALE GENOMIC DNA]</scope>
    <source>
        <strain evidence="2 3">A2P</strain>
    </source>
</reference>
<dbReference type="RefSeq" id="WP_208621156.1">
    <property type="nucleotide sequence ID" value="NZ_FXAK01000002.1"/>
</dbReference>
<gene>
    <name evidence="2" type="ORF">SAMN02982917_1841</name>
</gene>
<proteinExistence type="predicted"/>
<name>A0A1X7EL76_9PROT</name>
<dbReference type="STRING" id="286727.SAMN02982917_1841"/>
<protein>
    <submittedName>
        <fullName evidence="2">Acyl-coenzyme A thioesterase PaaI, contains HGG motif</fullName>
    </submittedName>
</protein>
<dbReference type="CDD" id="cd03443">
    <property type="entry name" value="PaaI_thioesterase"/>
    <property type="match status" value="1"/>
</dbReference>
<dbReference type="Pfam" id="PF03061">
    <property type="entry name" value="4HBT"/>
    <property type="match status" value="1"/>
</dbReference>
<dbReference type="SUPFAM" id="SSF54637">
    <property type="entry name" value="Thioesterase/thiol ester dehydrase-isomerase"/>
    <property type="match status" value="1"/>
</dbReference>
<dbReference type="PANTHER" id="PTHR47260">
    <property type="entry name" value="UPF0644 PROTEIN PB2B4.06"/>
    <property type="match status" value="1"/>
</dbReference>
<sequence length="145" mass="15735">MIALCGGCRPSGRCRLGITRMTMGDDGVASAALRCDAANQGGPMVAHGGWTAAVFDDVLGRIPGFLGTMAVTASLTVDFLKPVPVERDLVARAWMEARDGRRLRLAGVLHLAAGMAELARAQGVWIERRPDHFDRHRRWLRDQTG</sequence>
<dbReference type="EMBL" id="FXAK01000002">
    <property type="protein sequence ID" value="SMF35855.1"/>
    <property type="molecule type" value="Genomic_DNA"/>
</dbReference>
<evidence type="ECO:0000313" key="3">
    <source>
        <dbReference type="Proteomes" id="UP000192936"/>
    </source>
</evidence>
<accession>A0A1X7EL76</accession>
<dbReference type="AlphaFoldDB" id="A0A1X7EL76"/>
<dbReference type="InterPro" id="IPR006683">
    <property type="entry name" value="Thioestr_dom"/>
</dbReference>
<feature type="domain" description="Thioesterase" evidence="1">
    <location>
        <begin position="45"/>
        <end position="103"/>
    </location>
</feature>
<dbReference type="InterPro" id="IPR052061">
    <property type="entry name" value="PTE-AB_protein"/>
</dbReference>
<evidence type="ECO:0000313" key="2">
    <source>
        <dbReference type="EMBL" id="SMF35855.1"/>
    </source>
</evidence>
<dbReference type="GO" id="GO:0016790">
    <property type="term" value="F:thiolester hydrolase activity"/>
    <property type="evidence" value="ECO:0007669"/>
    <property type="project" value="UniProtKB-ARBA"/>
</dbReference>
<dbReference type="Gene3D" id="3.10.129.10">
    <property type="entry name" value="Hotdog Thioesterase"/>
    <property type="match status" value="1"/>
</dbReference>
<dbReference type="InterPro" id="IPR029069">
    <property type="entry name" value="HotDog_dom_sf"/>
</dbReference>
<dbReference type="Proteomes" id="UP000192936">
    <property type="component" value="Unassembled WGS sequence"/>
</dbReference>